<sequence length="386" mass="42237">MADTPAPPPHPSSGPATEPAAGTVIQPASQPASPAATSLEAEGGSTDPPAQVTVAGDDTENETDASSLQSGLTATTNESQASVTPSIFDYRLENGRSYHRLSDGSYLVPNDETEQERLDIANHLWLIAWDGKFCLCPKNQGAKRVLDLGTGTGVWSILYADAFQGAEVLGVDLSPIQPEFVPPNCYFEVDDLEKEWTWTNPFDFIFARNMAGSFQDWAKVIAQAFRNLEPGGYFEIHDNLYPLECDDGTLKEDSALFQWSKYLVEATDKIGRPITIASKLDKMLEEAGFVDVVVTKQVMPASPWAKDEKLNALGVWTSASLLPGIEGLCLALFTRVLDWDPNEVIAFCSSVRKDAKNLGIHAYWYGYSIYGRKPFPKEGEEEAAQN</sequence>
<protein>
    <submittedName>
        <fullName evidence="3">Methyltransferase domain-containing protein</fullName>
    </submittedName>
</protein>
<evidence type="ECO:0000256" key="2">
    <source>
        <dbReference type="SAM" id="MobiDB-lite"/>
    </source>
</evidence>
<dbReference type="OrthoDB" id="2013972at2759"/>
<feature type="compositionally biased region" description="Pro residues" evidence="2">
    <location>
        <begin position="1"/>
        <end position="12"/>
    </location>
</feature>
<dbReference type="EMBL" id="JARH01000222">
    <property type="protein sequence ID" value="EXF83740.1"/>
    <property type="molecule type" value="Genomic_DNA"/>
</dbReference>
<feature type="compositionally biased region" description="Low complexity" evidence="2">
    <location>
        <begin position="26"/>
        <end position="36"/>
    </location>
</feature>
<keyword evidence="3" id="KW-0489">Methyltransferase</keyword>
<dbReference type="PANTHER" id="PTHR43591">
    <property type="entry name" value="METHYLTRANSFERASE"/>
    <property type="match status" value="1"/>
</dbReference>
<dbReference type="Pfam" id="PF13489">
    <property type="entry name" value="Methyltransf_23"/>
    <property type="match status" value="1"/>
</dbReference>
<reference evidence="3 4" key="1">
    <citation type="submission" date="2014-02" db="EMBL/GenBank/DDBJ databases">
        <title>The genome sequence of Colletotrichum fioriniae PJ7.</title>
        <authorList>
            <person name="Baroncelli R."/>
            <person name="Thon M.R."/>
        </authorList>
    </citation>
    <scope>NUCLEOTIDE SEQUENCE [LARGE SCALE GENOMIC DNA]</scope>
    <source>
        <strain evidence="3 4">PJ7</strain>
    </source>
</reference>
<dbReference type="GO" id="GO:0032259">
    <property type="term" value="P:methylation"/>
    <property type="evidence" value="ECO:0007669"/>
    <property type="project" value="UniProtKB-KW"/>
</dbReference>
<comment type="caution">
    <text evidence="3">The sequence shown here is derived from an EMBL/GenBank/DDBJ whole genome shotgun (WGS) entry which is preliminary data.</text>
</comment>
<evidence type="ECO:0000313" key="4">
    <source>
        <dbReference type="Proteomes" id="UP000020467"/>
    </source>
</evidence>
<keyword evidence="3" id="KW-0808">Transferase</keyword>
<dbReference type="InterPro" id="IPR029063">
    <property type="entry name" value="SAM-dependent_MTases_sf"/>
</dbReference>
<dbReference type="PANTHER" id="PTHR43591:SF10">
    <property type="entry name" value="ABC TRANSMEMBRANE TYPE-1 DOMAIN-CONTAINING PROTEIN-RELATED"/>
    <property type="match status" value="1"/>
</dbReference>
<name>A0A010R4U6_9PEZI</name>
<dbReference type="Proteomes" id="UP000020467">
    <property type="component" value="Unassembled WGS sequence"/>
</dbReference>
<dbReference type="HOGENOM" id="CLU_010595_1_2_1"/>
<accession>A0A010R4U6</accession>
<evidence type="ECO:0000313" key="3">
    <source>
        <dbReference type="EMBL" id="EXF83740.1"/>
    </source>
</evidence>
<dbReference type="SUPFAM" id="SSF53335">
    <property type="entry name" value="S-adenosyl-L-methionine-dependent methyltransferases"/>
    <property type="match status" value="1"/>
</dbReference>
<dbReference type="CDD" id="cd02440">
    <property type="entry name" value="AdoMet_MTases"/>
    <property type="match status" value="1"/>
</dbReference>
<feature type="region of interest" description="Disordered" evidence="2">
    <location>
        <begin position="1"/>
        <end position="80"/>
    </location>
</feature>
<dbReference type="KEGG" id="cfj:CFIO01_01467"/>
<gene>
    <name evidence="3" type="ORF">CFIO01_01467</name>
</gene>
<dbReference type="AlphaFoldDB" id="A0A010R4U6"/>
<feature type="compositionally biased region" description="Polar residues" evidence="2">
    <location>
        <begin position="64"/>
        <end position="80"/>
    </location>
</feature>
<dbReference type="GO" id="GO:0008168">
    <property type="term" value="F:methyltransferase activity"/>
    <property type="evidence" value="ECO:0007669"/>
    <property type="project" value="UniProtKB-KW"/>
</dbReference>
<evidence type="ECO:0000256" key="1">
    <source>
        <dbReference type="ARBA" id="ARBA00038158"/>
    </source>
</evidence>
<comment type="similarity">
    <text evidence="1">Belongs to the methyltransferase superfamily. LaeA methyltransferase family.</text>
</comment>
<organism evidence="3 4">
    <name type="scientific">Colletotrichum fioriniae PJ7</name>
    <dbReference type="NCBI Taxonomy" id="1445577"/>
    <lineage>
        <taxon>Eukaryota</taxon>
        <taxon>Fungi</taxon>
        <taxon>Dikarya</taxon>
        <taxon>Ascomycota</taxon>
        <taxon>Pezizomycotina</taxon>
        <taxon>Sordariomycetes</taxon>
        <taxon>Hypocreomycetidae</taxon>
        <taxon>Glomerellales</taxon>
        <taxon>Glomerellaceae</taxon>
        <taxon>Colletotrichum</taxon>
        <taxon>Colletotrichum acutatum species complex</taxon>
    </lineage>
</organism>
<keyword evidence="4" id="KW-1185">Reference proteome</keyword>
<dbReference type="Gene3D" id="3.40.50.150">
    <property type="entry name" value="Vaccinia Virus protein VP39"/>
    <property type="match status" value="1"/>
</dbReference>
<dbReference type="eggNOG" id="ENOG502QSKG">
    <property type="taxonomic scope" value="Eukaryota"/>
</dbReference>
<proteinExistence type="inferred from homology"/>